<name>A0A0F3PEK1_RICRH</name>
<dbReference type="InterPro" id="IPR007460">
    <property type="entry name" value="BrnT_toxin"/>
</dbReference>
<dbReference type="PATRIC" id="fig|1359199.3.peg.1423"/>
<accession>A0A0F3PEK1</accession>
<dbReference type="EMBL" id="LAOC01000001">
    <property type="protein sequence ID" value="KJV78346.1"/>
    <property type="molecule type" value="Genomic_DNA"/>
</dbReference>
<evidence type="ECO:0000313" key="1">
    <source>
        <dbReference type="EMBL" id="KJV78346.1"/>
    </source>
</evidence>
<protein>
    <submittedName>
        <fullName evidence="1">Uncharacterized protein</fullName>
    </submittedName>
</protein>
<gene>
    <name evidence="1" type="ORF">RMAECT_1441</name>
</gene>
<dbReference type="InterPro" id="IPR038573">
    <property type="entry name" value="BrnT_sf"/>
</dbReference>
<dbReference type="Pfam" id="PF04365">
    <property type="entry name" value="BrnT_toxin"/>
    <property type="match status" value="1"/>
</dbReference>
<organism evidence="1 2">
    <name type="scientific">Rickettsia rhipicephali str. Ect</name>
    <dbReference type="NCBI Taxonomy" id="1359199"/>
    <lineage>
        <taxon>Bacteria</taxon>
        <taxon>Pseudomonadati</taxon>
        <taxon>Pseudomonadota</taxon>
        <taxon>Alphaproteobacteria</taxon>
        <taxon>Rickettsiales</taxon>
        <taxon>Rickettsiaceae</taxon>
        <taxon>Rickettsieae</taxon>
        <taxon>Rickettsia</taxon>
        <taxon>spotted fever group</taxon>
    </lineage>
</organism>
<reference evidence="1 2" key="1">
    <citation type="submission" date="2015-01" db="EMBL/GenBank/DDBJ databases">
        <title>Genome Sequencing of Rickettsiales.</title>
        <authorList>
            <person name="Daugherty S.C."/>
            <person name="Su Q."/>
            <person name="Abolude K."/>
            <person name="Beier-Sexton M."/>
            <person name="Carlyon J.A."/>
            <person name="Carter R."/>
            <person name="Day N.P."/>
            <person name="Dumler S.J."/>
            <person name="Dyachenko V."/>
            <person name="Godinez A."/>
            <person name="Kurtti T.J."/>
            <person name="Lichay M."/>
            <person name="Mullins K.E."/>
            <person name="Ott S."/>
            <person name="Pappas-Brown V."/>
            <person name="Paris D.H."/>
            <person name="Patel P."/>
            <person name="Richards A.L."/>
            <person name="Sadzewicz L."/>
            <person name="Sears K."/>
            <person name="Seidman D."/>
            <person name="Sengamalay N."/>
            <person name="Stenos J."/>
            <person name="Tallon L.J."/>
            <person name="Vincent G."/>
            <person name="Fraser C.M."/>
            <person name="Munderloh U."/>
            <person name="Dunning-Hotopp J.C."/>
        </authorList>
    </citation>
    <scope>NUCLEOTIDE SEQUENCE [LARGE SCALE GENOMIC DNA]</scope>
    <source>
        <strain evidence="1 2">Ect</strain>
    </source>
</reference>
<dbReference type="Gene3D" id="3.10.450.530">
    <property type="entry name" value="Ribonuclease toxin, BrnT, of type II toxin-antitoxin system"/>
    <property type="match status" value="1"/>
</dbReference>
<evidence type="ECO:0000313" key="2">
    <source>
        <dbReference type="Proteomes" id="UP000033591"/>
    </source>
</evidence>
<dbReference type="RefSeq" id="WP_014365724.1">
    <property type="nucleotide sequence ID" value="NZ_LAOC01000001.1"/>
</dbReference>
<dbReference type="AlphaFoldDB" id="A0A0F3PEK1"/>
<dbReference type="Proteomes" id="UP000033591">
    <property type="component" value="Unassembled WGS sequence"/>
</dbReference>
<sequence length="60" mass="7107">MKKKNKINIGKHNVSFYEAPRVFLDIKRIILQDVDHSITEKRYFCLGKVDGNILPFYVPR</sequence>
<comment type="caution">
    <text evidence="1">The sequence shown here is derived from an EMBL/GenBank/DDBJ whole genome shotgun (WGS) entry which is preliminary data.</text>
</comment>
<proteinExistence type="predicted"/>